<dbReference type="AlphaFoldDB" id="A0A914QV89"/>
<protein>
    <submittedName>
        <fullName evidence="2">Uncharacterized protein</fullName>
    </submittedName>
</protein>
<accession>A0A914QV89</accession>
<keyword evidence="1" id="KW-1185">Reference proteome</keyword>
<reference evidence="2" key="1">
    <citation type="submission" date="2022-11" db="UniProtKB">
        <authorList>
            <consortium name="WormBaseParasite"/>
        </authorList>
    </citation>
    <scope>IDENTIFICATION</scope>
</reference>
<dbReference type="WBParaSite" id="PDA_v2.g7661.t1">
    <property type="protein sequence ID" value="PDA_v2.g7661.t1"/>
    <property type="gene ID" value="PDA_v2.g7661"/>
</dbReference>
<sequence>MTLNIAEEKNGFFHDEILGIITDTKGCLRFAPYCQVQRPTDFINVRIKACLKQPALFDIVEICEDSHETIKACEPPFVEAVAIMINKKSGKVFAGEYAGLDLR</sequence>
<proteinExistence type="predicted"/>
<evidence type="ECO:0000313" key="2">
    <source>
        <dbReference type="WBParaSite" id="PDA_v2.g7661.t1"/>
    </source>
</evidence>
<organism evidence="1 2">
    <name type="scientific">Panagrolaimus davidi</name>
    <dbReference type="NCBI Taxonomy" id="227884"/>
    <lineage>
        <taxon>Eukaryota</taxon>
        <taxon>Metazoa</taxon>
        <taxon>Ecdysozoa</taxon>
        <taxon>Nematoda</taxon>
        <taxon>Chromadorea</taxon>
        <taxon>Rhabditida</taxon>
        <taxon>Tylenchina</taxon>
        <taxon>Panagrolaimomorpha</taxon>
        <taxon>Panagrolaimoidea</taxon>
        <taxon>Panagrolaimidae</taxon>
        <taxon>Panagrolaimus</taxon>
    </lineage>
</organism>
<dbReference type="Proteomes" id="UP000887578">
    <property type="component" value="Unplaced"/>
</dbReference>
<evidence type="ECO:0000313" key="1">
    <source>
        <dbReference type="Proteomes" id="UP000887578"/>
    </source>
</evidence>
<name>A0A914QV89_9BILA</name>